<gene>
    <name evidence="2" type="ORF">OSB04_012830</name>
</gene>
<dbReference type="Pfam" id="PF03732">
    <property type="entry name" value="Retrotrans_gag"/>
    <property type="match status" value="1"/>
</dbReference>
<name>A0AA38WQW6_9ASTR</name>
<dbReference type="InterPro" id="IPR005162">
    <property type="entry name" value="Retrotrans_gag_dom"/>
</dbReference>
<evidence type="ECO:0000313" key="2">
    <source>
        <dbReference type="EMBL" id="KAJ9558216.1"/>
    </source>
</evidence>
<keyword evidence="3" id="KW-1185">Reference proteome</keyword>
<proteinExistence type="predicted"/>
<organism evidence="2 3">
    <name type="scientific">Centaurea solstitialis</name>
    <name type="common">yellow star-thistle</name>
    <dbReference type="NCBI Taxonomy" id="347529"/>
    <lineage>
        <taxon>Eukaryota</taxon>
        <taxon>Viridiplantae</taxon>
        <taxon>Streptophyta</taxon>
        <taxon>Embryophyta</taxon>
        <taxon>Tracheophyta</taxon>
        <taxon>Spermatophyta</taxon>
        <taxon>Magnoliopsida</taxon>
        <taxon>eudicotyledons</taxon>
        <taxon>Gunneridae</taxon>
        <taxon>Pentapetalae</taxon>
        <taxon>asterids</taxon>
        <taxon>campanulids</taxon>
        <taxon>Asterales</taxon>
        <taxon>Asteraceae</taxon>
        <taxon>Carduoideae</taxon>
        <taxon>Cardueae</taxon>
        <taxon>Centaureinae</taxon>
        <taxon>Centaurea</taxon>
    </lineage>
</organism>
<evidence type="ECO:0000259" key="1">
    <source>
        <dbReference type="Pfam" id="PF03732"/>
    </source>
</evidence>
<dbReference type="EMBL" id="JARYMX010000003">
    <property type="protein sequence ID" value="KAJ9558216.1"/>
    <property type="molecule type" value="Genomic_DNA"/>
</dbReference>
<dbReference type="AlphaFoldDB" id="A0AA38WQW6"/>
<dbReference type="Proteomes" id="UP001172457">
    <property type="component" value="Chromosome 3"/>
</dbReference>
<evidence type="ECO:0000313" key="3">
    <source>
        <dbReference type="Proteomes" id="UP001172457"/>
    </source>
</evidence>
<feature type="domain" description="Retrotransposon gag" evidence="1">
    <location>
        <begin position="58"/>
        <end position="116"/>
    </location>
</feature>
<accession>A0AA38WQW6</accession>
<reference evidence="2" key="1">
    <citation type="submission" date="2023-03" db="EMBL/GenBank/DDBJ databases">
        <title>Chromosome-scale reference genome and RAD-based genetic map of yellow starthistle (Centaurea solstitialis) reveal putative structural variation and QTLs associated with invader traits.</title>
        <authorList>
            <person name="Reatini B."/>
            <person name="Cang F.A."/>
            <person name="Jiang Q."/>
            <person name="Mckibben M.T.W."/>
            <person name="Barker M.S."/>
            <person name="Rieseberg L.H."/>
            <person name="Dlugosch K.M."/>
        </authorList>
    </citation>
    <scope>NUCLEOTIDE SEQUENCE</scope>
    <source>
        <strain evidence="2">CAN-66</strain>
        <tissue evidence="2">Leaf</tissue>
    </source>
</reference>
<protein>
    <recommendedName>
        <fullName evidence="1">Retrotransposon gag domain-containing protein</fullName>
    </recommendedName>
</protein>
<comment type="caution">
    <text evidence="2">The sequence shown here is derived from an EMBL/GenBank/DDBJ whole genome shotgun (WGS) entry which is preliminary data.</text>
</comment>
<sequence length="137" mass="16542">MDDSTRLGNVEPHLRYFMAITNAFLIPRFFHFLQGIEEGHGSILCSLAQKHHGMIWVKYFPPNRNVMSWSEIFTFKQFDDETIHDVWEKFKELLRRCPHHDIPYCIQLETFYYGLNLMQNKCLMQHQEWLLMRDTTS</sequence>